<accession>A0A7R7XI83</accession>
<feature type="compositionally biased region" description="Basic and acidic residues" evidence="5">
    <location>
        <begin position="1"/>
        <end position="12"/>
    </location>
</feature>
<evidence type="ECO:0000313" key="9">
    <source>
        <dbReference type="Proteomes" id="UP000654913"/>
    </source>
</evidence>
<feature type="transmembrane region" description="Helical" evidence="6">
    <location>
        <begin position="57"/>
        <end position="74"/>
    </location>
</feature>
<dbReference type="GeneID" id="64971951"/>
<evidence type="ECO:0000256" key="1">
    <source>
        <dbReference type="ARBA" id="ARBA00004141"/>
    </source>
</evidence>
<feature type="transmembrane region" description="Helical" evidence="6">
    <location>
        <begin position="326"/>
        <end position="346"/>
    </location>
</feature>
<keyword evidence="2 6" id="KW-0812">Transmembrane</keyword>
<keyword evidence="4 6" id="KW-0472">Membrane</keyword>
<feature type="domain" description="Major facilitator superfamily (MFS) profile" evidence="7">
    <location>
        <begin position="59"/>
        <end position="385"/>
    </location>
</feature>
<dbReference type="GO" id="GO:0022857">
    <property type="term" value="F:transmembrane transporter activity"/>
    <property type="evidence" value="ECO:0007669"/>
    <property type="project" value="InterPro"/>
</dbReference>
<dbReference type="PROSITE" id="PS50850">
    <property type="entry name" value="MFS"/>
    <property type="match status" value="1"/>
</dbReference>
<evidence type="ECO:0000256" key="2">
    <source>
        <dbReference type="ARBA" id="ARBA00022692"/>
    </source>
</evidence>
<organism evidence="8 9">
    <name type="scientific">Aspergillus puulaauensis</name>
    <dbReference type="NCBI Taxonomy" id="1220207"/>
    <lineage>
        <taxon>Eukaryota</taxon>
        <taxon>Fungi</taxon>
        <taxon>Dikarya</taxon>
        <taxon>Ascomycota</taxon>
        <taxon>Pezizomycotina</taxon>
        <taxon>Eurotiomycetes</taxon>
        <taxon>Eurotiomycetidae</taxon>
        <taxon>Eurotiales</taxon>
        <taxon>Aspergillaceae</taxon>
        <taxon>Aspergillus</taxon>
    </lineage>
</organism>
<feature type="transmembrane region" description="Helical" evidence="6">
    <location>
        <begin position="290"/>
        <end position="314"/>
    </location>
</feature>
<dbReference type="PANTHER" id="PTHR23502">
    <property type="entry name" value="MAJOR FACILITATOR SUPERFAMILY"/>
    <property type="match status" value="1"/>
</dbReference>
<dbReference type="Proteomes" id="UP000654913">
    <property type="component" value="Chromosome 3"/>
</dbReference>
<dbReference type="InterPro" id="IPR036259">
    <property type="entry name" value="MFS_trans_sf"/>
</dbReference>
<proteinExistence type="predicted"/>
<dbReference type="AlphaFoldDB" id="A0A7R7XI83"/>
<evidence type="ECO:0000256" key="6">
    <source>
        <dbReference type="SAM" id="Phobius"/>
    </source>
</evidence>
<dbReference type="KEGG" id="apuu:APUU_30171S"/>
<dbReference type="RefSeq" id="XP_041554140.1">
    <property type="nucleotide sequence ID" value="XM_041701234.1"/>
</dbReference>
<feature type="transmembrane region" description="Helical" evidence="6">
    <location>
        <begin position="126"/>
        <end position="144"/>
    </location>
</feature>
<feature type="transmembrane region" description="Helical" evidence="6">
    <location>
        <begin position="94"/>
        <end position="114"/>
    </location>
</feature>
<comment type="subcellular location">
    <subcellularLocation>
        <location evidence="1">Membrane</location>
        <topology evidence="1">Multi-pass membrane protein</topology>
    </subcellularLocation>
</comment>
<dbReference type="Gene3D" id="1.20.1250.20">
    <property type="entry name" value="MFS general substrate transporter like domains"/>
    <property type="match status" value="1"/>
</dbReference>
<keyword evidence="3 6" id="KW-1133">Transmembrane helix</keyword>
<evidence type="ECO:0000256" key="5">
    <source>
        <dbReference type="SAM" id="MobiDB-lite"/>
    </source>
</evidence>
<dbReference type="PANTHER" id="PTHR23502:SF138">
    <property type="entry name" value="MAJOR FACILITATOR SUPERFAMILY (MFS) PROFILE DOMAIN-CONTAINING PROTEIN-RELATED"/>
    <property type="match status" value="1"/>
</dbReference>
<sequence length="385" mass="42069">MSLDDDREHGDKPTGQWSIGGGRPFPPALEDRELYHVCFDGPDDPLNPQNWPSTTKFLTSVLACSGTFIASLNSGMFPPGIDKASREFGVGREVITLGTTLFVLGFATGPMIWAPMSELLGRRLPLLIAIFGEGIFTIACAVAKDVQTLIICRFFAGVCGASQLTVVPGVLADLYNNTHRGVAIAVYALTVFGGPFVAPITGGFTASSYLGWRWTLYIPAFLSFATSLLSLFFLKETYAPCVLTAKASLLRKQSGNWGVHAQQEEAELDIGSLAEKYLTRPLRLLITEPVLLLISLYMSFIYGLVYALLVAYPYVFEHVYGMTPGVAGLTFVGLIVGILLGLAFILSQQRKYIEKLVHNNNIPVPEWRLFPTLIGAPIFTIGLFW</sequence>
<dbReference type="Pfam" id="PF07690">
    <property type="entry name" value="MFS_1"/>
    <property type="match status" value="1"/>
</dbReference>
<feature type="transmembrane region" description="Helical" evidence="6">
    <location>
        <begin position="216"/>
        <end position="234"/>
    </location>
</feature>
<evidence type="ECO:0000313" key="8">
    <source>
        <dbReference type="EMBL" id="BCS21946.1"/>
    </source>
</evidence>
<evidence type="ECO:0000256" key="4">
    <source>
        <dbReference type="ARBA" id="ARBA00023136"/>
    </source>
</evidence>
<name>A0A7R7XI83_9EURO</name>
<feature type="transmembrane region" description="Helical" evidence="6">
    <location>
        <begin position="367"/>
        <end position="384"/>
    </location>
</feature>
<protein>
    <recommendedName>
        <fullName evidence="7">Major facilitator superfamily (MFS) profile domain-containing protein</fullName>
    </recommendedName>
</protein>
<evidence type="ECO:0000259" key="7">
    <source>
        <dbReference type="PROSITE" id="PS50850"/>
    </source>
</evidence>
<feature type="transmembrane region" description="Helical" evidence="6">
    <location>
        <begin position="184"/>
        <end position="204"/>
    </location>
</feature>
<reference evidence="8" key="1">
    <citation type="submission" date="2021-01" db="EMBL/GenBank/DDBJ databases">
        <authorList>
            <consortium name="Aspergillus puulaauensis MK2 genome sequencing consortium"/>
            <person name="Kazuki M."/>
            <person name="Futagami T."/>
        </authorList>
    </citation>
    <scope>NUCLEOTIDE SEQUENCE</scope>
    <source>
        <strain evidence="8">MK2</strain>
    </source>
</reference>
<dbReference type="SUPFAM" id="SSF103473">
    <property type="entry name" value="MFS general substrate transporter"/>
    <property type="match status" value="1"/>
</dbReference>
<dbReference type="OrthoDB" id="9986881at2759"/>
<dbReference type="GO" id="GO:0005886">
    <property type="term" value="C:plasma membrane"/>
    <property type="evidence" value="ECO:0007669"/>
    <property type="project" value="TreeGrafter"/>
</dbReference>
<gene>
    <name evidence="8" type="ORF">APUU_30171S</name>
</gene>
<feature type="transmembrane region" description="Helical" evidence="6">
    <location>
        <begin position="150"/>
        <end position="172"/>
    </location>
</feature>
<dbReference type="InterPro" id="IPR011701">
    <property type="entry name" value="MFS"/>
</dbReference>
<feature type="region of interest" description="Disordered" evidence="5">
    <location>
        <begin position="1"/>
        <end position="23"/>
    </location>
</feature>
<evidence type="ECO:0000256" key="3">
    <source>
        <dbReference type="ARBA" id="ARBA00022989"/>
    </source>
</evidence>
<reference evidence="8" key="2">
    <citation type="submission" date="2021-02" db="EMBL/GenBank/DDBJ databases">
        <title>Aspergillus puulaauensis MK2 genome sequence.</title>
        <authorList>
            <person name="Futagami T."/>
            <person name="Mori K."/>
            <person name="Kadooka C."/>
            <person name="Tanaka T."/>
        </authorList>
    </citation>
    <scope>NUCLEOTIDE SEQUENCE</scope>
    <source>
        <strain evidence="8">MK2</strain>
    </source>
</reference>
<keyword evidence="9" id="KW-1185">Reference proteome</keyword>
<dbReference type="InterPro" id="IPR020846">
    <property type="entry name" value="MFS_dom"/>
</dbReference>
<dbReference type="EMBL" id="AP024445">
    <property type="protein sequence ID" value="BCS21946.1"/>
    <property type="molecule type" value="Genomic_DNA"/>
</dbReference>